<dbReference type="Pfam" id="PF00701">
    <property type="entry name" value="DHDPS"/>
    <property type="match status" value="1"/>
</dbReference>
<dbReference type="Proteomes" id="UP000190667">
    <property type="component" value="Unassembled WGS sequence"/>
</dbReference>
<gene>
    <name evidence="7" type="ORF">BTJ39_05815</name>
</gene>
<organism evidence="7 8">
    <name type="scientific">Izhakiella australiensis</name>
    <dbReference type="NCBI Taxonomy" id="1926881"/>
    <lineage>
        <taxon>Bacteria</taxon>
        <taxon>Pseudomonadati</taxon>
        <taxon>Pseudomonadota</taxon>
        <taxon>Gammaproteobacteria</taxon>
        <taxon>Enterobacterales</taxon>
        <taxon>Erwiniaceae</taxon>
        <taxon>Izhakiella</taxon>
    </lineage>
</organism>
<dbReference type="InterPro" id="IPR013785">
    <property type="entry name" value="Aldolase_TIM"/>
</dbReference>
<dbReference type="InterPro" id="IPR020624">
    <property type="entry name" value="Schiff_base-form_aldolases_CS"/>
</dbReference>
<name>A0A1S8YRM8_9GAMM</name>
<evidence type="ECO:0000256" key="2">
    <source>
        <dbReference type="ARBA" id="ARBA00023239"/>
    </source>
</evidence>
<evidence type="ECO:0000256" key="4">
    <source>
        <dbReference type="PIRNR" id="PIRNR001365"/>
    </source>
</evidence>
<keyword evidence="3" id="KW-0704">Schiff base</keyword>
<dbReference type="STRING" id="1926881.BTJ39_05815"/>
<evidence type="ECO:0000313" key="8">
    <source>
        <dbReference type="Proteomes" id="UP000190667"/>
    </source>
</evidence>
<sequence length="301" mass="32822">MSQILSDELRKKLRGVLPPIAMPFDASGELVKGGLREQIDFIIDAGASALVVGGSTGEGHTLSDGEFRQAMTEAAEANNHRLPFIAGLIVNSTRQAISRVKMLEGIKIDALQVTPVHYLFKPDEEATIRHFREIYDATGIPILIYNVIPWNYLSPQLMIRIMDEVPGVVGMKQSSGDLKSLSDLLLDSPKDKLIYSGIDALLYPGFALGCTGAISALASAVPGVIAKLYGLVERGEHEQARAIHFRLNALWNVLCHDNLPACVKYLQHLQGVTLYQPRAPMPAVSDAQKKAIKAAFDHLMS</sequence>
<evidence type="ECO:0000256" key="1">
    <source>
        <dbReference type="ARBA" id="ARBA00007592"/>
    </source>
</evidence>
<feature type="binding site" evidence="6">
    <location>
        <position position="56"/>
    </location>
    <ligand>
        <name>pyruvate</name>
        <dbReference type="ChEBI" id="CHEBI:15361"/>
    </ligand>
</feature>
<dbReference type="PANTHER" id="PTHR12128">
    <property type="entry name" value="DIHYDRODIPICOLINATE SYNTHASE"/>
    <property type="match status" value="1"/>
</dbReference>
<evidence type="ECO:0000256" key="3">
    <source>
        <dbReference type="ARBA" id="ARBA00023270"/>
    </source>
</evidence>
<dbReference type="InterPro" id="IPR002220">
    <property type="entry name" value="DapA-like"/>
</dbReference>
<evidence type="ECO:0000256" key="5">
    <source>
        <dbReference type="PIRSR" id="PIRSR001365-1"/>
    </source>
</evidence>
<dbReference type="PIRSF" id="PIRSF001365">
    <property type="entry name" value="DHDPS"/>
    <property type="match status" value="1"/>
</dbReference>
<keyword evidence="2 4" id="KW-0456">Lyase</keyword>
<comment type="similarity">
    <text evidence="1 4">Belongs to the DapA family.</text>
</comment>
<dbReference type="GO" id="GO:0008840">
    <property type="term" value="F:4-hydroxy-tetrahydrodipicolinate synthase activity"/>
    <property type="evidence" value="ECO:0007669"/>
    <property type="project" value="TreeGrafter"/>
</dbReference>
<dbReference type="CDD" id="cd00408">
    <property type="entry name" value="DHDPS-like"/>
    <property type="match status" value="1"/>
</dbReference>
<feature type="active site" description="Schiff-base intermediate with substrate" evidence="5">
    <location>
        <position position="172"/>
    </location>
</feature>
<comment type="caution">
    <text evidence="7">The sequence shown here is derived from an EMBL/GenBank/DDBJ whole genome shotgun (WGS) entry which is preliminary data.</text>
</comment>
<dbReference type="AlphaFoldDB" id="A0A1S8YRM8"/>
<feature type="binding site" evidence="6">
    <location>
        <position position="214"/>
    </location>
    <ligand>
        <name>pyruvate</name>
        <dbReference type="ChEBI" id="CHEBI:15361"/>
    </ligand>
</feature>
<dbReference type="PANTHER" id="PTHR12128:SF66">
    <property type="entry name" value="4-HYDROXY-2-OXOGLUTARATE ALDOLASE, MITOCHONDRIAL"/>
    <property type="match status" value="1"/>
</dbReference>
<proteinExistence type="inferred from homology"/>
<dbReference type="EMBL" id="MRUL01000002">
    <property type="protein sequence ID" value="OON41472.1"/>
    <property type="molecule type" value="Genomic_DNA"/>
</dbReference>
<accession>A0A1S8YRM8</accession>
<evidence type="ECO:0000313" key="7">
    <source>
        <dbReference type="EMBL" id="OON41472.1"/>
    </source>
</evidence>
<protein>
    <submittedName>
        <fullName evidence="7">Dihydrodipicolinate synthase family protein</fullName>
    </submittedName>
</protein>
<reference evidence="7 8" key="1">
    <citation type="submission" date="2016-12" db="EMBL/GenBank/DDBJ databases">
        <title>Izhakiella australiana sp. nov. of genus Izhakiella isolated from Australian desert.</title>
        <authorList>
            <person name="Ji M."/>
        </authorList>
    </citation>
    <scope>NUCLEOTIDE SEQUENCE [LARGE SCALE GENOMIC DNA]</scope>
    <source>
        <strain evidence="7 8">D4N98</strain>
    </source>
</reference>
<feature type="active site" description="Proton donor/acceptor" evidence="5">
    <location>
        <position position="145"/>
    </location>
</feature>
<dbReference type="SUPFAM" id="SSF51569">
    <property type="entry name" value="Aldolase"/>
    <property type="match status" value="1"/>
</dbReference>
<keyword evidence="8" id="KW-1185">Reference proteome</keyword>
<dbReference type="RefSeq" id="WP_078001725.1">
    <property type="nucleotide sequence ID" value="NZ_MRUL01000002.1"/>
</dbReference>
<dbReference type="Gene3D" id="3.20.20.70">
    <property type="entry name" value="Aldolase class I"/>
    <property type="match status" value="1"/>
</dbReference>
<dbReference type="PRINTS" id="PR00146">
    <property type="entry name" value="DHPICSNTHASE"/>
</dbReference>
<dbReference type="OrthoDB" id="199953at2"/>
<dbReference type="PROSITE" id="PS00665">
    <property type="entry name" value="DHDPS_1"/>
    <property type="match status" value="1"/>
</dbReference>
<dbReference type="SMART" id="SM01130">
    <property type="entry name" value="DHDPS"/>
    <property type="match status" value="1"/>
</dbReference>
<evidence type="ECO:0000256" key="6">
    <source>
        <dbReference type="PIRSR" id="PIRSR001365-2"/>
    </source>
</evidence>